<name>A0A9P1IEH8_9PELO</name>
<comment type="subcellular location">
    <subcellularLocation>
        <location evidence="1">Membrane</location>
        <topology evidence="1">Multi-pass membrane protein</topology>
    </subcellularLocation>
</comment>
<feature type="transmembrane region" description="Helical" evidence="6">
    <location>
        <begin position="143"/>
        <end position="162"/>
    </location>
</feature>
<evidence type="ECO:0000256" key="6">
    <source>
        <dbReference type="SAM" id="Phobius"/>
    </source>
</evidence>
<comment type="similarity">
    <text evidence="2">Belongs to the nematode receptor-like protein srd family.</text>
</comment>
<evidence type="ECO:0000259" key="7">
    <source>
        <dbReference type="PROSITE" id="PS50262"/>
    </source>
</evidence>
<reference evidence="8" key="1">
    <citation type="submission" date="2022-11" db="EMBL/GenBank/DDBJ databases">
        <authorList>
            <person name="Kikuchi T."/>
        </authorList>
    </citation>
    <scope>NUCLEOTIDE SEQUENCE</scope>
    <source>
        <strain evidence="8">PS1010</strain>
    </source>
</reference>
<dbReference type="EMBL" id="CANHGI010000002">
    <property type="protein sequence ID" value="CAI5441777.1"/>
    <property type="molecule type" value="Genomic_DNA"/>
</dbReference>
<evidence type="ECO:0000256" key="2">
    <source>
        <dbReference type="ARBA" id="ARBA00009166"/>
    </source>
</evidence>
<dbReference type="SUPFAM" id="SSF81321">
    <property type="entry name" value="Family A G protein-coupled receptor-like"/>
    <property type="match status" value="1"/>
</dbReference>
<evidence type="ECO:0000256" key="5">
    <source>
        <dbReference type="ARBA" id="ARBA00023136"/>
    </source>
</evidence>
<dbReference type="Proteomes" id="UP001152747">
    <property type="component" value="Unassembled WGS sequence"/>
</dbReference>
<accession>A0A9P1IEH8</accession>
<dbReference type="PROSITE" id="PS50262">
    <property type="entry name" value="G_PROTEIN_RECEP_F1_2"/>
    <property type="match status" value="1"/>
</dbReference>
<keyword evidence="5 6" id="KW-0472">Membrane</keyword>
<organism evidence="8 9">
    <name type="scientific">Caenorhabditis angaria</name>
    <dbReference type="NCBI Taxonomy" id="860376"/>
    <lineage>
        <taxon>Eukaryota</taxon>
        <taxon>Metazoa</taxon>
        <taxon>Ecdysozoa</taxon>
        <taxon>Nematoda</taxon>
        <taxon>Chromadorea</taxon>
        <taxon>Rhabditida</taxon>
        <taxon>Rhabditina</taxon>
        <taxon>Rhabditomorpha</taxon>
        <taxon>Rhabditoidea</taxon>
        <taxon>Rhabditidae</taxon>
        <taxon>Peloderinae</taxon>
        <taxon>Caenorhabditis</taxon>
    </lineage>
</organism>
<evidence type="ECO:0000256" key="3">
    <source>
        <dbReference type="ARBA" id="ARBA00022692"/>
    </source>
</evidence>
<keyword evidence="9" id="KW-1185">Reference proteome</keyword>
<dbReference type="Pfam" id="PF10317">
    <property type="entry name" value="7TM_GPCR_Srd"/>
    <property type="match status" value="1"/>
</dbReference>
<feature type="transmembrane region" description="Helical" evidence="6">
    <location>
        <begin position="57"/>
        <end position="77"/>
    </location>
</feature>
<keyword evidence="4 6" id="KW-1133">Transmembrane helix</keyword>
<dbReference type="InterPro" id="IPR050920">
    <property type="entry name" value="Nematode_rcpt-like_delta"/>
</dbReference>
<dbReference type="AlphaFoldDB" id="A0A9P1IEH8"/>
<gene>
    <name evidence="8" type="ORF">CAMP_LOCUS4414</name>
</gene>
<comment type="caution">
    <text evidence="8">The sequence shown here is derived from an EMBL/GenBank/DDBJ whole genome shotgun (WGS) entry which is preliminary data.</text>
</comment>
<dbReference type="PANTHER" id="PTHR22945">
    <property type="entry name" value="SERPENTINE RECEPTOR, CLASS D DELTA"/>
    <property type="match status" value="1"/>
</dbReference>
<evidence type="ECO:0000256" key="1">
    <source>
        <dbReference type="ARBA" id="ARBA00004141"/>
    </source>
</evidence>
<feature type="transmembrane region" description="Helical" evidence="6">
    <location>
        <begin position="252"/>
        <end position="281"/>
    </location>
</feature>
<dbReference type="Gene3D" id="1.20.1070.10">
    <property type="entry name" value="Rhodopsin 7-helix transmembrane proteins"/>
    <property type="match status" value="1"/>
</dbReference>
<dbReference type="OrthoDB" id="5859769at2759"/>
<evidence type="ECO:0000313" key="9">
    <source>
        <dbReference type="Proteomes" id="UP001152747"/>
    </source>
</evidence>
<sequence length="359" mass="41680">MNETREKLLEKLHFVFLIDEITTYFSTIVCITGIIMNSILIYLILKKTPLSMKSYSVFLFNFAIFDLATCIIAFFACQKTMFCKYSLIYIFHGPCKYISPWFCYFCHVFECHTLAHSQWILLASFIYRYFVVVGKNPGVKNNILLSISLYSMSFVLLITYLLDIEDSKTLWKILTESYEYYHYDDKLIWGDLTISGNLSFYSPFTFGAILYMTIPCFPIYITILYCRHRTLKILSNPSLNISDNTKFAHRKLITALTIQAVIPIFWLTGACFFVLAQYGIISNPIQETMTFRFMDCLPMSSPIFSIVFISPYRQGFVEILKKAKFPMFMGQVGISTVDTTTVRRLDEATAFYTPVSERL</sequence>
<evidence type="ECO:0000313" key="8">
    <source>
        <dbReference type="EMBL" id="CAI5441777.1"/>
    </source>
</evidence>
<evidence type="ECO:0000256" key="4">
    <source>
        <dbReference type="ARBA" id="ARBA00022989"/>
    </source>
</evidence>
<keyword evidence="3 6" id="KW-0812">Transmembrane</keyword>
<dbReference type="GO" id="GO:0016020">
    <property type="term" value="C:membrane"/>
    <property type="evidence" value="ECO:0007669"/>
    <property type="project" value="UniProtKB-SubCell"/>
</dbReference>
<feature type="transmembrane region" description="Helical" evidence="6">
    <location>
        <begin position="204"/>
        <end position="226"/>
    </location>
</feature>
<feature type="transmembrane region" description="Helical" evidence="6">
    <location>
        <begin position="21"/>
        <end position="45"/>
    </location>
</feature>
<dbReference type="InterPro" id="IPR019421">
    <property type="entry name" value="7TM_GPCR_serpentine_rcpt_Srd"/>
</dbReference>
<protein>
    <recommendedName>
        <fullName evidence="7">G-protein coupled receptors family 1 profile domain-containing protein</fullName>
    </recommendedName>
</protein>
<feature type="domain" description="G-protein coupled receptors family 1 profile" evidence="7">
    <location>
        <begin position="36"/>
        <end position="164"/>
    </location>
</feature>
<dbReference type="InterPro" id="IPR017452">
    <property type="entry name" value="GPCR_Rhodpsn_7TM"/>
</dbReference>
<proteinExistence type="inferred from homology"/>
<dbReference type="PANTHER" id="PTHR22945:SF27">
    <property type="entry name" value="SERPENTINE RECEPTOR CLASS DELTA-2"/>
    <property type="match status" value="1"/>
</dbReference>